<evidence type="ECO:0000256" key="11">
    <source>
        <dbReference type="ARBA" id="ARBA00023211"/>
    </source>
</evidence>
<keyword evidence="7" id="KW-0805">Transcription regulation</keyword>
<keyword evidence="10" id="KW-0804">Transcription</keyword>
<keyword evidence="15" id="KW-1185">Reference proteome</keyword>
<dbReference type="eggNOG" id="COG1321">
    <property type="taxonomic scope" value="Bacteria"/>
</dbReference>
<dbReference type="Gene3D" id="1.10.10.10">
    <property type="entry name" value="Winged helix-like DNA-binding domain superfamily/Winged helix DNA-binding domain"/>
    <property type="match status" value="1"/>
</dbReference>
<evidence type="ECO:0000256" key="10">
    <source>
        <dbReference type="ARBA" id="ARBA00023163"/>
    </source>
</evidence>
<dbReference type="InterPro" id="IPR007167">
    <property type="entry name" value="Fe-transptr_FeoA-like"/>
</dbReference>
<dbReference type="Gene3D" id="2.30.30.90">
    <property type="match status" value="1"/>
</dbReference>
<dbReference type="InterPro" id="IPR036421">
    <property type="entry name" value="Fe_dep_repressor_sf"/>
</dbReference>
<dbReference type="Proteomes" id="UP000005017">
    <property type="component" value="Unassembled WGS sequence"/>
</dbReference>
<dbReference type="InterPro" id="IPR038157">
    <property type="entry name" value="FeoA_core_dom"/>
</dbReference>
<dbReference type="GO" id="GO:0005737">
    <property type="term" value="C:cytoplasm"/>
    <property type="evidence" value="ECO:0007669"/>
    <property type="project" value="UniProtKB-SubCell"/>
</dbReference>
<dbReference type="InterPro" id="IPR022687">
    <property type="entry name" value="HTH_DTXR"/>
</dbReference>
<organism evidence="14 15">
    <name type="scientific">Bulleidia extructa W1219</name>
    <dbReference type="NCBI Taxonomy" id="679192"/>
    <lineage>
        <taxon>Bacteria</taxon>
        <taxon>Bacillati</taxon>
        <taxon>Bacillota</taxon>
        <taxon>Erysipelotrichia</taxon>
        <taxon>Erysipelotrichales</taxon>
        <taxon>Erysipelotrichaceae</taxon>
        <taxon>Bulleidia</taxon>
    </lineage>
</organism>
<dbReference type="GO" id="GO:0046914">
    <property type="term" value="F:transition metal ion binding"/>
    <property type="evidence" value="ECO:0007669"/>
    <property type="project" value="InterPro"/>
</dbReference>
<keyword evidence="5" id="KW-0678">Repressor</keyword>
<comment type="subcellular location">
    <subcellularLocation>
        <location evidence="1">Cytoplasm</location>
    </subcellularLocation>
</comment>
<evidence type="ECO:0000256" key="9">
    <source>
        <dbReference type="ARBA" id="ARBA00023159"/>
    </source>
</evidence>
<dbReference type="PROSITE" id="PS50944">
    <property type="entry name" value="HTH_DTXR"/>
    <property type="match status" value="1"/>
</dbReference>
<dbReference type="SMART" id="SM00529">
    <property type="entry name" value="HTH_DTXR"/>
    <property type="match status" value="1"/>
</dbReference>
<dbReference type="InterPro" id="IPR036388">
    <property type="entry name" value="WH-like_DNA-bd_sf"/>
</dbReference>
<dbReference type="STRING" id="679192.HMPREF9013_0954"/>
<evidence type="ECO:0000313" key="14">
    <source>
        <dbReference type="EMBL" id="EFC06251.1"/>
    </source>
</evidence>
<dbReference type="SUPFAM" id="SSF47979">
    <property type="entry name" value="Iron-dependent repressor protein, dimerization domain"/>
    <property type="match status" value="1"/>
</dbReference>
<dbReference type="GO" id="GO:0003677">
    <property type="term" value="F:DNA binding"/>
    <property type="evidence" value="ECO:0007669"/>
    <property type="project" value="UniProtKB-KW"/>
</dbReference>
<dbReference type="InterPro" id="IPR050536">
    <property type="entry name" value="DtxR_MntR_Metal-Reg"/>
</dbReference>
<comment type="caution">
    <text evidence="14">The sequence shown here is derived from an EMBL/GenBank/DDBJ whole genome shotgun (WGS) entry which is preliminary data.</text>
</comment>
<evidence type="ECO:0000256" key="1">
    <source>
        <dbReference type="ARBA" id="ARBA00004496"/>
    </source>
</evidence>
<gene>
    <name evidence="14" type="ORF">HMPREF9013_0954</name>
</gene>
<evidence type="ECO:0000259" key="13">
    <source>
        <dbReference type="PROSITE" id="PS50944"/>
    </source>
</evidence>
<dbReference type="InterPro" id="IPR001367">
    <property type="entry name" value="Fe_dep_repressor"/>
</dbReference>
<dbReference type="SMART" id="SM00899">
    <property type="entry name" value="FeoA"/>
    <property type="match status" value="1"/>
</dbReference>
<evidence type="ECO:0000256" key="12">
    <source>
        <dbReference type="ARBA" id="ARBA00032593"/>
    </source>
</evidence>
<evidence type="ECO:0000256" key="3">
    <source>
        <dbReference type="ARBA" id="ARBA00011738"/>
    </source>
</evidence>
<dbReference type="AlphaFoldDB" id="D2MMH5"/>
<keyword evidence="4" id="KW-0963">Cytoplasm</keyword>
<evidence type="ECO:0000256" key="4">
    <source>
        <dbReference type="ARBA" id="ARBA00022490"/>
    </source>
</evidence>
<dbReference type="GO" id="GO:0046983">
    <property type="term" value="F:protein dimerization activity"/>
    <property type="evidence" value="ECO:0007669"/>
    <property type="project" value="InterPro"/>
</dbReference>
<name>D2MMH5_9FIRM</name>
<feature type="domain" description="HTH dtxR-type" evidence="13">
    <location>
        <begin position="1"/>
        <end position="61"/>
    </location>
</feature>
<accession>D2MMH5</accession>
<keyword evidence="9" id="KW-0010">Activator</keyword>
<evidence type="ECO:0000313" key="15">
    <source>
        <dbReference type="Proteomes" id="UP000005017"/>
    </source>
</evidence>
<dbReference type="InterPro" id="IPR036390">
    <property type="entry name" value="WH_DNA-bd_sf"/>
</dbReference>
<sequence length="216" mass="25134">MTNNREDYLKTIFRLYESGEKVTNKKISIHLNVAPPSVSEMLKKLQSEDFITFKGNEIILTKTGMQESKRILSCHRLWETFLLEKLHYNWQDVHEQADLLEHVTNDELKKHLNVYLNYPRTCPHGSIIYENVDEPVEKGLFLADLKVGQKARIIKVDDEEKQLLAYLDRIGLKLHDELEIVGKDSFDESLSVLYEGRTILISVKATHHIYVKILGE</sequence>
<dbReference type="Pfam" id="PF01325">
    <property type="entry name" value="Fe_dep_repress"/>
    <property type="match status" value="1"/>
</dbReference>
<keyword evidence="6" id="KW-0408">Iron</keyword>
<dbReference type="RefSeq" id="WP_006626596.1">
    <property type="nucleotide sequence ID" value="NZ_ADFR01000002.1"/>
</dbReference>
<proteinExistence type="inferred from homology"/>
<keyword evidence="8" id="KW-0238">DNA-binding</keyword>
<evidence type="ECO:0000256" key="7">
    <source>
        <dbReference type="ARBA" id="ARBA00023015"/>
    </source>
</evidence>
<dbReference type="Pfam" id="PF04023">
    <property type="entry name" value="FeoA"/>
    <property type="match status" value="1"/>
</dbReference>
<dbReference type="PANTHER" id="PTHR33238">
    <property type="entry name" value="IRON (METAL) DEPENDENT REPRESSOR, DTXR FAMILY"/>
    <property type="match status" value="1"/>
</dbReference>
<evidence type="ECO:0000256" key="6">
    <source>
        <dbReference type="ARBA" id="ARBA00023004"/>
    </source>
</evidence>
<evidence type="ECO:0000256" key="5">
    <source>
        <dbReference type="ARBA" id="ARBA00022491"/>
    </source>
</evidence>
<dbReference type="InterPro" id="IPR008988">
    <property type="entry name" value="Transcriptional_repressor_C"/>
</dbReference>
<dbReference type="PANTHER" id="PTHR33238:SF11">
    <property type="entry name" value="TRANSCRIPTIONAL REGULATOR MNTR"/>
    <property type="match status" value="1"/>
</dbReference>
<reference evidence="15" key="1">
    <citation type="submission" date="2009-12" db="EMBL/GenBank/DDBJ databases">
        <title>Sequence of Clostridiales genomosp. BVAB3 str. UPII9-5.</title>
        <authorList>
            <person name="Madupu R."/>
            <person name="Durkin A.S."/>
            <person name="Torralba M."/>
            <person name="Methe B."/>
            <person name="Sutton G.G."/>
            <person name="Strausberg R.L."/>
            <person name="Nelson K.E."/>
        </authorList>
    </citation>
    <scope>NUCLEOTIDE SEQUENCE [LARGE SCALE GENOMIC DNA]</scope>
    <source>
        <strain evidence="15">W1219</strain>
    </source>
</reference>
<evidence type="ECO:0000256" key="8">
    <source>
        <dbReference type="ARBA" id="ARBA00023125"/>
    </source>
</evidence>
<dbReference type="InterPro" id="IPR022689">
    <property type="entry name" value="Iron_dep_repressor"/>
</dbReference>
<dbReference type="EMBL" id="ADFR01000002">
    <property type="protein sequence ID" value="EFC06251.1"/>
    <property type="molecule type" value="Genomic_DNA"/>
</dbReference>
<dbReference type="OrthoDB" id="9791355at2"/>
<dbReference type="GO" id="GO:0003700">
    <property type="term" value="F:DNA-binding transcription factor activity"/>
    <property type="evidence" value="ECO:0007669"/>
    <property type="project" value="InterPro"/>
</dbReference>
<evidence type="ECO:0000256" key="2">
    <source>
        <dbReference type="ARBA" id="ARBA00007871"/>
    </source>
</evidence>
<comment type="subunit">
    <text evidence="3">Homodimer.</text>
</comment>
<keyword evidence="11" id="KW-0464">Manganese</keyword>
<protein>
    <recommendedName>
        <fullName evidence="12">Manganese transport regulator</fullName>
    </recommendedName>
</protein>
<dbReference type="Pfam" id="PF02742">
    <property type="entry name" value="Fe_dep_repr_C"/>
    <property type="match status" value="1"/>
</dbReference>
<dbReference type="SUPFAM" id="SSF46785">
    <property type="entry name" value="Winged helix' DNA-binding domain"/>
    <property type="match status" value="1"/>
</dbReference>
<comment type="similarity">
    <text evidence="2">Belongs to the DtxR/MntR family.</text>
</comment>
<dbReference type="SUPFAM" id="SSF50037">
    <property type="entry name" value="C-terminal domain of transcriptional repressors"/>
    <property type="match status" value="1"/>
</dbReference>